<reference evidence="7 8" key="1">
    <citation type="submission" date="2024-08" db="EMBL/GenBank/DDBJ databases">
        <authorList>
            <person name="Cucini C."/>
            <person name="Frati F."/>
        </authorList>
    </citation>
    <scope>NUCLEOTIDE SEQUENCE [LARGE SCALE GENOMIC DNA]</scope>
</reference>
<feature type="transmembrane region" description="Helical" evidence="6">
    <location>
        <begin position="23"/>
        <end position="44"/>
    </location>
</feature>
<feature type="transmembrane region" description="Helical" evidence="6">
    <location>
        <begin position="141"/>
        <end position="164"/>
    </location>
</feature>
<keyword evidence="5 6" id="KW-0472">Membrane</keyword>
<dbReference type="PANTHER" id="PTHR31501:SF7">
    <property type="entry name" value="CALCIUM RELEASE-ACTIVATED CALCIUM CHANNEL PROTEIN 1"/>
    <property type="match status" value="1"/>
</dbReference>
<dbReference type="Gene3D" id="1.20.140.140">
    <property type="entry name" value="Calcium release-activated calcium channel protein Orai"/>
    <property type="match status" value="1"/>
</dbReference>
<organism evidence="7 8">
    <name type="scientific">Orchesella dallaii</name>
    <dbReference type="NCBI Taxonomy" id="48710"/>
    <lineage>
        <taxon>Eukaryota</taxon>
        <taxon>Metazoa</taxon>
        <taxon>Ecdysozoa</taxon>
        <taxon>Arthropoda</taxon>
        <taxon>Hexapoda</taxon>
        <taxon>Collembola</taxon>
        <taxon>Entomobryomorpha</taxon>
        <taxon>Entomobryoidea</taxon>
        <taxon>Orchesellidae</taxon>
        <taxon>Orchesellinae</taxon>
        <taxon>Orchesella</taxon>
    </lineage>
</organism>
<evidence type="ECO:0000313" key="7">
    <source>
        <dbReference type="EMBL" id="CAL8113420.1"/>
    </source>
</evidence>
<evidence type="ECO:0000256" key="1">
    <source>
        <dbReference type="ARBA" id="ARBA00004141"/>
    </source>
</evidence>
<keyword evidence="3 6" id="KW-0812">Transmembrane</keyword>
<protein>
    <submittedName>
        <fullName evidence="7">Uncharacterized protein</fullName>
    </submittedName>
</protein>
<evidence type="ECO:0000256" key="4">
    <source>
        <dbReference type="ARBA" id="ARBA00022989"/>
    </source>
</evidence>
<keyword evidence="4 6" id="KW-1133">Transmembrane helix</keyword>
<accession>A0ABP1R192</accession>
<comment type="subcellular location">
    <subcellularLocation>
        <location evidence="1">Membrane</location>
        <topology evidence="1">Multi-pass membrane protein</topology>
    </subcellularLocation>
</comment>
<dbReference type="EMBL" id="CAXLJM020000049">
    <property type="protein sequence ID" value="CAL8113420.1"/>
    <property type="molecule type" value="Genomic_DNA"/>
</dbReference>
<proteinExistence type="inferred from homology"/>
<comment type="caution">
    <text evidence="7">The sequence shown here is derived from an EMBL/GenBank/DDBJ whole genome shotgun (WGS) entry which is preliminary data.</text>
</comment>
<dbReference type="InterPro" id="IPR012446">
    <property type="entry name" value="CRAC_channel"/>
</dbReference>
<comment type="similarity">
    <text evidence="2">Belongs to the Orai family.</text>
</comment>
<dbReference type="InterPro" id="IPR038350">
    <property type="entry name" value="Orai_sf"/>
</dbReference>
<feature type="transmembrane region" description="Helical" evidence="6">
    <location>
        <begin position="103"/>
        <end position="129"/>
    </location>
</feature>
<gene>
    <name evidence="7" type="ORF">ODALV1_LOCUS16009</name>
</gene>
<evidence type="ECO:0000256" key="2">
    <source>
        <dbReference type="ARBA" id="ARBA00008062"/>
    </source>
</evidence>
<dbReference type="Pfam" id="PF07856">
    <property type="entry name" value="Orai-1"/>
    <property type="match status" value="1"/>
</dbReference>
<name>A0ABP1R192_9HEXA</name>
<sequence>MHSQDVLAAYQSWKRLHWCRSKVTSAFEIASLMAMFSLIAAVELKLPEDKTNPDLVTAFVSTTCLLVATTVIVKVVSTLILPHLDTMAELSVREAESAPHDQLINWIFCTCLLGHTVAPVLFCLDFILISWIQFPMHANEAAMAVTAIMSPLIVIIIMCGFVLYQQMNQFKITEFLPFPNRRYSELADDWNRESNDVSDASSDEESQLIKSQCSMTSYGAIRQNEFFGSPNIIFADVWH</sequence>
<dbReference type="Proteomes" id="UP001642540">
    <property type="component" value="Unassembled WGS sequence"/>
</dbReference>
<evidence type="ECO:0000256" key="6">
    <source>
        <dbReference type="SAM" id="Phobius"/>
    </source>
</evidence>
<evidence type="ECO:0000313" key="8">
    <source>
        <dbReference type="Proteomes" id="UP001642540"/>
    </source>
</evidence>
<feature type="transmembrane region" description="Helical" evidence="6">
    <location>
        <begin position="56"/>
        <end position="82"/>
    </location>
</feature>
<dbReference type="PANTHER" id="PTHR31501">
    <property type="entry name" value="CALCIUM RELEASE-ACTIVATED CALCIUM CHANNEL PROTEIN 1"/>
    <property type="match status" value="1"/>
</dbReference>
<keyword evidence="8" id="KW-1185">Reference proteome</keyword>
<evidence type="ECO:0000256" key="3">
    <source>
        <dbReference type="ARBA" id="ARBA00022692"/>
    </source>
</evidence>
<evidence type="ECO:0000256" key="5">
    <source>
        <dbReference type="ARBA" id="ARBA00023136"/>
    </source>
</evidence>